<dbReference type="InterPro" id="IPR050116">
    <property type="entry name" value="DNA_polymerase-Y"/>
</dbReference>
<dbReference type="GO" id="GO:0006281">
    <property type="term" value="P:DNA repair"/>
    <property type="evidence" value="ECO:0007669"/>
    <property type="project" value="InterPro"/>
</dbReference>
<evidence type="ECO:0000313" key="4">
    <source>
        <dbReference type="EMBL" id="HIZ45826.1"/>
    </source>
</evidence>
<dbReference type="SUPFAM" id="SSF56672">
    <property type="entry name" value="DNA/RNA polymerases"/>
    <property type="match status" value="1"/>
</dbReference>
<gene>
    <name evidence="4" type="ORF">IAA19_02240</name>
</gene>
<comment type="caution">
    <text evidence="4">The sequence shown here is derived from an EMBL/GenBank/DDBJ whole genome shotgun (WGS) entry which is preliminary data.</text>
</comment>
<organism evidence="4 5">
    <name type="scientific">Candidatus Olsenella pullistercoris</name>
    <dbReference type="NCBI Taxonomy" id="2838712"/>
    <lineage>
        <taxon>Bacteria</taxon>
        <taxon>Bacillati</taxon>
        <taxon>Actinomycetota</taxon>
        <taxon>Coriobacteriia</taxon>
        <taxon>Coriobacteriales</taxon>
        <taxon>Atopobiaceae</taxon>
        <taxon>Olsenella</taxon>
    </lineage>
</organism>
<dbReference type="GO" id="GO:0009432">
    <property type="term" value="P:SOS response"/>
    <property type="evidence" value="ECO:0007669"/>
    <property type="project" value="TreeGrafter"/>
</dbReference>
<accession>A0A9D2EYL5</accession>
<comment type="similarity">
    <text evidence="1">Belongs to the DNA polymerase type-Y family.</text>
</comment>
<dbReference type="EMBL" id="DXBM01000020">
    <property type="protein sequence ID" value="HIZ45826.1"/>
    <property type="molecule type" value="Genomic_DNA"/>
</dbReference>
<dbReference type="GO" id="GO:0005829">
    <property type="term" value="C:cytosol"/>
    <property type="evidence" value="ECO:0007669"/>
    <property type="project" value="TreeGrafter"/>
</dbReference>
<protein>
    <submittedName>
        <fullName evidence="4">DNA repair protein</fullName>
    </submittedName>
</protein>
<dbReference type="Gene3D" id="3.30.70.270">
    <property type="match status" value="1"/>
</dbReference>
<dbReference type="PANTHER" id="PTHR11076:SF35">
    <property type="entry name" value="DNA REPAIR PROTEIN HOMOLOG YOBH"/>
    <property type="match status" value="1"/>
</dbReference>
<dbReference type="AlphaFoldDB" id="A0A9D2EYL5"/>
<dbReference type="InterPro" id="IPR043128">
    <property type="entry name" value="Rev_trsase/Diguanyl_cyclase"/>
</dbReference>
<dbReference type="PROSITE" id="PS50173">
    <property type="entry name" value="UMUC"/>
    <property type="match status" value="1"/>
</dbReference>
<dbReference type="InterPro" id="IPR043502">
    <property type="entry name" value="DNA/RNA_pol_sf"/>
</dbReference>
<dbReference type="GO" id="GO:0042276">
    <property type="term" value="P:error-prone translesion synthesis"/>
    <property type="evidence" value="ECO:0007669"/>
    <property type="project" value="TreeGrafter"/>
</dbReference>
<dbReference type="GO" id="GO:0003887">
    <property type="term" value="F:DNA-directed DNA polymerase activity"/>
    <property type="evidence" value="ECO:0007669"/>
    <property type="project" value="TreeGrafter"/>
</dbReference>
<name>A0A9D2EYL5_9ACTN</name>
<comment type="function">
    <text evidence="2">Poorly processive, error-prone DNA polymerase involved in untargeted mutagenesis. Copies undamaged DNA at stalled replication forks, which arise in vivo from mismatched or misaligned primer ends. These misaligned primers can be extended by PolIV. Exhibits no 3'-5' exonuclease (proofreading) activity. May be involved in translesional synthesis, in conjunction with the beta clamp from PolIII.</text>
</comment>
<reference evidence="4" key="1">
    <citation type="journal article" date="2021" name="PeerJ">
        <title>Extensive microbial diversity within the chicken gut microbiome revealed by metagenomics and culture.</title>
        <authorList>
            <person name="Gilroy R."/>
            <person name="Ravi A."/>
            <person name="Getino M."/>
            <person name="Pursley I."/>
            <person name="Horton D.L."/>
            <person name="Alikhan N.F."/>
            <person name="Baker D."/>
            <person name="Gharbi K."/>
            <person name="Hall N."/>
            <person name="Watson M."/>
            <person name="Adriaenssens E.M."/>
            <person name="Foster-Nyarko E."/>
            <person name="Jarju S."/>
            <person name="Secka A."/>
            <person name="Antonio M."/>
            <person name="Oren A."/>
            <person name="Chaudhuri R.R."/>
            <person name="La Ragione R."/>
            <person name="Hildebrand F."/>
            <person name="Pallen M.J."/>
        </authorList>
    </citation>
    <scope>NUCLEOTIDE SEQUENCE</scope>
    <source>
        <strain evidence="4">ChiHjej12B11-14209</strain>
    </source>
</reference>
<evidence type="ECO:0000259" key="3">
    <source>
        <dbReference type="PROSITE" id="PS50173"/>
    </source>
</evidence>
<dbReference type="PANTHER" id="PTHR11076">
    <property type="entry name" value="DNA REPAIR POLYMERASE UMUC / TRANSFERASE FAMILY MEMBER"/>
    <property type="match status" value="1"/>
</dbReference>
<evidence type="ECO:0000256" key="2">
    <source>
        <dbReference type="ARBA" id="ARBA00025589"/>
    </source>
</evidence>
<dbReference type="Gene3D" id="3.40.1170.60">
    <property type="match status" value="1"/>
</dbReference>
<evidence type="ECO:0000256" key="1">
    <source>
        <dbReference type="ARBA" id="ARBA00010945"/>
    </source>
</evidence>
<proteinExistence type="inferred from homology"/>
<dbReference type="GO" id="GO:0003684">
    <property type="term" value="F:damaged DNA binding"/>
    <property type="evidence" value="ECO:0007669"/>
    <property type="project" value="InterPro"/>
</dbReference>
<dbReference type="InterPro" id="IPR001126">
    <property type="entry name" value="UmuC"/>
</dbReference>
<sequence length="456" mass="50344">MGEKSAGERLAYLCIDLKCFYASVECVDRGMDPFEHRLVVADPERGPKTICLAVSPAMKAAGVRNRCRVFEIPPGISYETARPRMRRYMEVSAQIYGLYLRYFSPEDMHVYSVDECFIDVTPYLALYGKTPRELAVELMALVRNETGVCATAGIGTNLFLAKVALDVTAKHAPDNIGELDEETFKVRIWPHRPITDIWGIGPGIARRLAAMGAQDLGGVALIGREALCREFGVNGELIHDHAWGVEPCTMAEIHAYRPRAHSTANGQVLANDYDFEEARVILREMVEASALDLVEKGLACGHISLYVGYAVPRGTWGESGAGGGTGGSPDETFVGEHGTRRLGRVWPSATASRRLDGHTNSRAALTERFCALYDEIVDRNRPIRRINIGMGELIPEEFAELTLFSDVRADAAEHRLAEATLGVRRKFGKNSLLRGISYRPKATARERNEQVGGHHE</sequence>
<dbReference type="InterPro" id="IPR017961">
    <property type="entry name" value="DNA_pol_Y-fam_little_finger"/>
</dbReference>
<evidence type="ECO:0000313" key="5">
    <source>
        <dbReference type="Proteomes" id="UP000824062"/>
    </source>
</evidence>
<feature type="domain" description="UmuC" evidence="3">
    <location>
        <begin position="12"/>
        <end position="201"/>
    </location>
</feature>
<reference evidence="4" key="2">
    <citation type="submission" date="2021-04" db="EMBL/GenBank/DDBJ databases">
        <authorList>
            <person name="Gilroy R."/>
        </authorList>
    </citation>
    <scope>NUCLEOTIDE SEQUENCE</scope>
    <source>
        <strain evidence="4">ChiHjej12B11-14209</strain>
    </source>
</reference>
<dbReference type="Proteomes" id="UP000824062">
    <property type="component" value="Unassembled WGS sequence"/>
</dbReference>
<dbReference type="Gene3D" id="1.10.150.20">
    <property type="entry name" value="5' to 3' exonuclease, C-terminal subdomain"/>
    <property type="match status" value="1"/>
</dbReference>
<dbReference type="Pfam" id="PF11799">
    <property type="entry name" value="IMS_C"/>
    <property type="match status" value="1"/>
</dbReference>
<dbReference type="Pfam" id="PF00817">
    <property type="entry name" value="IMS"/>
    <property type="match status" value="1"/>
</dbReference>